<evidence type="ECO:0000256" key="1">
    <source>
        <dbReference type="ARBA" id="ARBA00022980"/>
    </source>
</evidence>
<dbReference type="InterPro" id="IPR000307">
    <property type="entry name" value="Ribosomal_bS16"/>
</dbReference>
<comment type="similarity">
    <text evidence="3">Belongs to the bacterial ribosomal protein bS16 family.</text>
</comment>
<dbReference type="SUPFAM" id="SSF54565">
    <property type="entry name" value="Ribosomal protein S16"/>
    <property type="match status" value="1"/>
</dbReference>
<dbReference type="STRING" id="1188239.MOVI_1320"/>
<comment type="caution">
    <text evidence="4">The sequence shown here is derived from an EMBL/GenBank/DDBJ whole genome shotgun (WGS) entry which is preliminary data.</text>
</comment>
<dbReference type="PANTHER" id="PTHR12919">
    <property type="entry name" value="30S RIBOSOMAL PROTEIN S16"/>
    <property type="match status" value="1"/>
</dbReference>
<keyword evidence="1 3" id="KW-0689">Ribosomal protein</keyword>
<dbReference type="PANTHER" id="PTHR12919:SF20">
    <property type="entry name" value="SMALL RIBOSOMAL SUBUNIT PROTEIN BS16M"/>
    <property type="match status" value="1"/>
</dbReference>
<dbReference type="GeneID" id="89471939"/>
<organism evidence="4 5">
    <name type="scientific">Mesomycoplasma ovipneumoniae 14811</name>
    <dbReference type="NCBI Taxonomy" id="1188239"/>
    <lineage>
        <taxon>Bacteria</taxon>
        <taxon>Bacillati</taxon>
        <taxon>Mycoplasmatota</taxon>
        <taxon>Mycoplasmoidales</taxon>
        <taxon>Metamycoplasmataceae</taxon>
        <taxon>Mesomycoplasma</taxon>
    </lineage>
</organism>
<dbReference type="Proteomes" id="UP000020977">
    <property type="component" value="Unassembled WGS sequence"/>
</dbReference>
<dbReference type="eggNOG" id="COG0228">
    <property type="taxonomic scope" value="Bacteria"/>
</dbReference>
<dbReference type="Gene3D" id="3.30.1320.10">
    <property type="match status" value="1"/>
</dbReference>
<protein>
    <recommendedName>
        <fullName evidence="3">Small ribosomal subunit protein bS16</fullName>
    </recommendedName>
</protein>
<gene>
    <name evidence="3 4" type="primary">rpsP</name>
    <name evidence="4" type="ORF">MOVI_1320</name>
</gene>
<reference evidence="4 5" key="1">
    <citation type="submission" date="2014-03" db="EMBL/GenBank/DDBJ databases">
        <title>Genome sequence of Mycoplasma ovipneumoniae strain 14811.</title>
        <authorList>
            <person name="Sirand-Pugnet P."/>
            <person name="Breton M."/>
            <person name="Dordet-Frisoni E."/>
            <person name="Baranowski E."/>
            <person name="Barre A."/>
            <person name="Couture C."/>
            <person name="Dupuy V."/>
            <person name="Gaurivaud P."/>
            <person name="Jacob D."/>
            <person name="Lemaitre C."/>
            <person name="Manso-Silvan L."/>
            <person name="Nikolski M."/>
            <person name="Nouvel L.-X."/>
            <person name="Poumarat F."/>
            <person name="Tardy F."/>
            <person name="Thebault P."/>
            <person name="Theil S."/>
            <person name="Citti C."/>
            <person name="Thiaucourt F."/>
            <person name="Blanchard A."/>
        </authorList>
    </citation>
    <scope>NUCLEOTIDE SEQUENCE [LARGE SCALE GENOMIC DNA]</scope>
    <source>
        <strain evidence="4 5">14811</strain>
    </source>
</reference>
<accession>A0A014MII3</accession>
<dbReference type="NCBIfam" id="TIGR00002">
    <property type="entry name" value="S16"/>
    <property type="match status" value="1"/>
</dbReference>
<proteinExistence type="inferred from homology"/>
<evidence type="ECO:0000256" key="2">
    <source>
        <dbReference type="ARBA" id="ARBA00023274"/>
    </source>
</evidence>
<dbReference type="AlphaFoldDB" id="A0A014MII3"/>
<dbReference type="GO" id="GO:0003735">
    <property type="term" value="F:structural constituent of ribosome"/>
    <property type="evidence" value="ECO:0007669"/>
    <property type="project" value="InterPro"/>
</dbReference>
<dbReference type="EMBL" id="JFAD01000010">
    <property type="protein sequence ID" value="EXU61360.1"/>
    <property type="molecule type" value="Genomic_DNA"/>
</dbReference>
<sequence>MVKIRLQRMGSKFSPIYKIVVADARAPRDGRFIESLGFYDPQKKVARVNLEKTYRWLHIGAQTTNTVRTIFSKKGIFETFLEQKHSA</sequence>
<dbReference type="GO" id="GO:0006412">
    <property type="term" value="P:translation"/>
    <property type="evidence" value="ECO:0007669"/>
    <property type="project" value="UniProtKB-UniRule"/>
</dbReference>
<dbReference type="HAMAP" id="MF_00385">
    <property type="entry name" value="Ribosomal_bS16"/>
    <property type="match status" value="1"/>
</dbReference>
<keyword evidence="2 3" id="KW-0687">Ribonucleoprotein</keyword>
<name>A0A014MII3_9BACT</name>
<evidence type="ECO:0000256" key="3">
    <source>
        <dbReference type="HAMAP-Rule" id="MF_00385"/>
    </source>
</evidence>
<dbReference type="InterPro" id="IPR023803">
    <property type="entry name" value="Ribosomal_bS16_dom_sf"/>
</dbReference>
<evidence type="ECO:0000313" key="5">
    <source>
        <dbReference type="Proteomes" id="UP000020977"/>
    </source>
</evidence>
<dbReference type="Pfam" id="PF00886">
    <property type="entry name" value="Ribosomal_S16"/>
    <property type="match status" value="1"/>
</dbReference>
<dbReference type="RefSeq" id="WP_044283988.1">
    <property type="nucleotide sequence ID" value="NZ_JFAD01000010.1"/>
</dbReference>
<dbReference type="GO" id="GO:0005737">
    <property type="term" value="C:cytoplasm"/>
    <property type="evidence" value="ECO:0007669"/>
    <property type="project" value="UniProtKB-ARBA"/>
</dbReference>
<dbReference type="GO" id="GO:0015935">
    <property type="term" value="C:small ribosomal subunit"/>
    <property type="evidence" value="ECO:0007669"/>
    <property type="project" value="TreeGrafter"/>
</dbReference>
<evidence type="ECO:0000313" key="4">
    <source>
        <dbReference type="EMBL" id="EXU61360.1"/>
    </source>
</evidence>